<evidence type="ECO:0000313" key="3">
    <source>
        <dbReference type="Proteomes" id="UP000807025"/>
    </source>
</evidence>
<name>A0A9P6D8F8_PLEER</name>
<dbReference type="AlphaFoldDB" id="A0A9P6D8F8"/>
<comment type="caution">
    <text evidence="2">The sequence shown here is derived from an EMBL/GenBank/DDBJ whole genome shotgun (WGS) entry which is preliminary data.</text>
</comment>
<evidence type="ECO:0000256" key="1">
    <source>
        <dbReference type="SAM" id="MobiDB-lite"/>
    </source>
</evidence>
<evidence type="ECO:0000313" key="2">
    <source>
        <dbReference type="EMBL" id="KAF9487584.1"/>
    </source>
</evidence>
<protein>
    <submittedName>
        <fullName evidence="2">Uncharacterized protein</fullName>
    </submittedName>
</protein>
<proteinExistence type="predicted"/>
<dbReference type="EMBL" id="MU154764">
    <property type="protein sequence ID" value="KAF9487584.1"/>
    <property type="molecule type" value="Genomic_DNA"/>
</dbReference>
<sequence>MGTIYGVHNVPGFVLNESIIFYEVEQSDLPKPKYYCLHVDGVSRMKEWALRLIHEWNMPMEVRPVWVGDRKAMYAWILPRNYTKTLLHDREFQARLVEFKKAARIPPDSLPRWLALRDGDMPSSYYGKSWAQEEYRSQSIQDTEMFLKSCANCNKSAPYPWEEGGEDREVDDDFSEDEDEGDNSGPEGKDQDEDDGSECEDGEMP</sequence>
<feature type="compositionally biased region" description="Acidic residues" evidence="1">
    <location>
        <begin position="163"/>
        <end position="182"/>
    </location>
</feature>
<feature type="compositionally biased region" description="Acidic residues" evidence="1">
    <location>
        <begin position="190"/>
        <end position="205"/>
    </location>
</feature>
<dbReference type="Proteomes" id="UP000807025">
    <property type="component" value="Unassembled WGS sequence"/>
</dbReference>
<dbReference type="OrthoDB" id="10322726at2759"/>
<gene>
    <name evidence="2" type="ORF">BDN71DRAFT_1458370</name>
</gene>
<reference evidence="2" key="1">
    <citation type="submission" date="2020-11" db="EMBL/GenBank/DDBJ databases">
        <authorList>
            <consortium name="DOE Joint Genome Institute"/>
            <person name="Ahrendt S."/>
            <person name="Riley R."/>
            <person name="Andreopoulos W."/>
            <person name="Labutti K."/>
            <person name="Pangilinan J."/>
            <person name="Ruiz-Duenas F.J."/>
            <person name="Barrasa J.M."/>
            <person name="Sanchez-Garcia M."/>
            <person name="Camarero S."/>
            <person name="Miyauchi S."/>
            <person name="Serrano A."/>
            <person name="Linde D."/>
            <person name="Babiker R."/>
            <person name="Drula E."/>
            <person name="Ayuso-Fernandez I."/>
            <person name="Pacheco R."/>
            <person name="Padilla G."/>
            <person name="Ferreira P."/>
            <person name="Barriuso J."/>
            <person name="Kellner H."/>
            <person name="Castanera R."/>
            <person name="Alfaro M."/>
            <person name="Ramirez L."/>
            <person name="Pisabarro A.G."/>
            <person name="Kuo A."/>
            <person name="Tritt A."/>
            <person name="Lipzen A."/>
            <person name="He G."/>
            <person name="Yan M."/>
            <person name="Ng V."/>
            <person name="Cullen D."/>
            <person name="Martin F."/>
            <person name="Rosso M.-N."/>
            <person name="Henrissat B."/>
            <person name="Hibbett D."/>
            <person name="Martinez A.T."/>
            <person name="Grigoriev I.V."/>
        </authorList>
    </citation>
    <scope>NUCLEOTIDE SEQUENCE</scope>
    <source>
        <strain evidence="2">ATCC 90797</strain>
    </source>
</reference>
<organism evidence="2 3">
    <name type="scientific">Pleurotus eryngii</name>
    <name type="common">Boletus of the steppes</name>
    <dbReference type="NCBI Taxonomy" id="5323"/>
    <lineage>
        <taxon>Eukaryota</taxon>
        <taxon>Fungi</taxon>
        <taxon>Dikarya</taxon>
        <taxon>Basidiomycota</taxon>
        <taxon>Agaricomycotina</taxon>
        <taxon>Agaricomycetes</taxon>
        <taxon>Agaricomycetidae</taxon>
        <taxon>Agaricales</taxon>
        <taxon>Pleurotineae</taxon>
        <taxon>Pleurotaceae</taxon>
        <taxon>Pleurotus</taxon>
    </lineage>
</organism>
<keyword evidence="3" id="KW-1185">Reference proteome</keyword>
<accession>A0A9P6D8F8</accession>
<feature type="region of interest" description="Disordered" evidence="1">
    <location>
        <begin position="157"/>
        <end position="205"/>
    </location>
</feature>